<dbReference type="InterPro" id="IPR001995">
    <property type="entry name" value="Peptidase_A2_cat"/>
</dbReference>
<dbReference type="STRING" id="1121022.GCA_000376105_00773"/>
<dbReference type="Proteomes" id="UP000017837">
    <property type="component" value="Unassembled WGS sequence"/>
</dbReference>
<dbReference type="eggNOG" id="COG3577">
    <property type="taxonomic scope" value="Bacteria"/>
</dbReference>
<gene>
    <name evidence="3" type="ORF">ABENE_14640</name>
</gene>
<reference evidence="3 4" key="1">
    <citation type="journal article" date="2014" name="Nature">
        <title>Sequential evolution of bacterial morphology by co-option of a developmental regulator.</title>
        <authorList>
            <person name="Jiang C."/>
            <person name="Brown P.J."/>
            <person name="Ducret A."/>
            <person name="Brun Y.V."/>
        </authorList>
    </citation>
    <scope>NUCLEOTIDE SEQUENCE [LARGE SCALE GENOMIC DNA]</scope>
    <source>
        <strain evidence="3 4">DSM 16100</strain>
    </source>
</reference>
<dbReference type="InterPro" id="IPR034122">
    <property type="entry name" value="Retropepsin-like_bacterial"/>
</dbReference>
<comment type="caution">
    <text evidence="3">The sequence shown here is derived from an EMBL/GenBank/DDBJ whole genome shotgun (WGS) entry which is preliminary data.</text>
</comment>
<organism evidence="3 4">
    <name type="scientific">Asticcacaulis benevestitus DSM 16100 = ATCC BAA-896</name>
    <dbReference type="NCBI Taxonomy" id="1121022"/>
    <lineage>
        <taxon>Bacteria</taxon>
        <taxon>Pseudomonadati</taxon>
        <taxon>Pseudomonadota</taxon>
        <taxon>Alphaproteobacteria</taxon>
        <taxon>Caulobacterales</taxon>
        <taxon>Caulobacteraceae</taxon>
        <taxon>Asticcacaulis</taxon>
    </lineage>
</organism>
<evidence type="ECO:0000256" key="1">
    <source>
        <dbReference type="ARBA" id="ARBA00022801"/>
    </source>
</evidence>
<dbReference type="GO" id="GO:0004190">
    <property type="term" value="F:aspartic-type endopeptidase activity"/>
    <property type="evidence" value="ECO:0007669"/>
    <property type="project" value="InterPro"/>
</dbReference>
<evidence type="ECO:0000313" key="4">
    <source>
        <dbReference type="Proteomes" id="UP000017837"/>
    </source>
</evidence>
<feature type="domain" description="Peptidase A2" evidence="2">
    <location>
        <begin position="90"/>
        <end position="126"/>
    </location>
</feature>
<proteinExistence type="predicted"/>
<dbReference type="GO" id="GO:0006508">
    <property type="term" value="P:proteolysis"/>
    <property type="evidence" value="ECO:0007669"/>
    <property type="project" value="InterPro"/>
</dbReference>
<dbReference type="PATRIC" id="fig|1121022.4.peg.2978"/>
<protein>
    <recommendedName>
        <fullName evidence="2">Peptidase A2 domain-containing protein</fullName>
    </recommendedName>
</protein>
<dbReference type="SUPFAM" id="SSF50630">
    <property type="entry name" value="Acid proteases"/>
    <property type="match status" value="2"/>
</dbReference>
<keyword evidence="1" id="KW-0378">Hydrolase</keyword>
<dbReference type="PROSITE" id="PS50175">
    <property type="entry name" value="ASP_PROT_RETROV"/>
    <property type="match status" value="2"/>
</dbReference>
<feature type="domain" description="Peptidase A2" evidence="2">
    <location>
        <begin position="223"/>
        <end position="315"/>
    </location>
</feature>
<dbReference type="EMBL" id="AWGB01000031">
    <property type="protein sequence ID" value="ESQ89207.1"/>
    <property type="molecule type" value="Genomic_DNA"/>
</dbReference>
<sequence>MLSPARADAPGETHMTDTSLNRWSRRSLLAGVGLLAPWPGRTQTIVANPLQPKPGSEPSPAGLDSASLAARTDANNHLTIEVMIDGKGPYRFVVDTGAERSVIAGNVAAALGLKQDKSIILEGIGGRITVPTVQVANLSFGPFQRHGLALPVLPRSNLFADGYLGLDAINGTRVTFDFQNHALHVEQALHQPEAAGPDTARVRARGNNGRLRVFDCTVNSVGAIAFIDSGAEVSVGNRALYNKLISRNHNPDSSAIMTLTGVTGGTVTGELIPIYRIRIRDLSFTDGTLVIADVPDFSMWKIEEDRPALLIGMDYLRQFSSVSIDYRNKEILFELSETPPYPRPGVEISRTT</sequence>
<accession>V4P5J4</accession>
<keyword evidence="4" id="KW-1185">Reference proteome</keyword>
<dbReference type="Pfam" id="PF13650">
    <property type="entry name" value="Asp_protease_2"/>
    <property type="match status" value="1"/>
</dbReference>
<evidence type="ECO:0000259" key="2">
    <source>
        <dbReference type="PROSITE" id="PS50175"/>
    </source>
</evidence>
<dbReference type="OrthoDB" id="107347at2"/>
<dbReference type="InterPro" id="IPR021109">
    <property type="entry name" value="Peptidase_aspartic_dom_sf"/>
</dbReference>
<dbReference type="CDD" id="cd05483">
    <property type="entry name" value="retropepsin_like_bacteria"/>
    <property type="match status" value="1"/>
</dbReference>
<evidence type="ECO:0000313" key="3">
    <source>
        <dbReference type="EMBL" id="ESQ89207.1"/>
    </source>
</evidence>
<name>V4P5J4_9CAUL</name>
<dbReference type="AlphaFoldDB" id="V4P5J4"/>
<dbReference type="InterPro" id="IPR001969">
    <property type="entry name" value="Aspartic_peptidase_AS"/>
</dbReference>
<dbReference type="PROSITE" id="PS00141">
    <property type="entry name" value="ASP_PROTEASE"/>
    <property type="match status" value="1"/>
</dbReference>
<dbReference type="Gene3D" id="2.40.70.10">
    <property type="entry name" value="Acid Proteases"/>
    <property type="match status" value="2"/>
</dbReference>